<name>A0ABV7L126_9PROT</name>
<keyword evidence="3" id="KW-0479">Metal-binding</keyword>
<evidence type="ECO:0000256" key="5">
    <source>
        <dbReference type="ARBA" id="ARBA00022833"/>
    </source>
</evidence>
<evidence type="ECO:0000256" key="8">
    <source>
        <dbReference type="SAM" id="MobiDB-lite"/>
    </source>
</evidence>
<keyword evidence="7" id="KW-0175">Coiled coil</keyword>
<reference evidence="11" key="1">
    <citation type="journal article" date="2019" name="Int. J. Syst. Evol. Microbiol.">
        <title>The Global Catalogue of Microorganisms (GCM) 10K type strain sequencing project: providing services to taxonomists for standard genome sequencing and annotation.</title>
        <authorList>
            <consortium name="The Broad Institute Genomics Platform"/>
            <consortium name="The Broad Institute Genome Sequencing Center for Infectious Disease"/>
            <person name="Wu L."/>
            <person name="Ma J."/>
        </authorList>
    </citation>
    <scope>NUCLEOTIDE SEQUENCE [LARGE SCALE GENOMIC DNA]</scope>
    <source>
        <strain evidence="11">KCTC 42964</strain>
    </source>
</reference>
<feature type="compositionally biased region" description="Basic and acidic residues" evidence="8">
    <location>
        <begin position="53"/>
        <end position="64"/>
    </location>
</feature>
<dbReference type="RefSeq" id="WP_379901298.1">
    <property type="nucleotide sequence ID" value="NZ_JBHRTR010000028.1"/>
</dbReference>
<dbReference type="InterPro" id="IPR050570">
    <property type="entry name" value="Cell_wall_metabolism_enzyme"/>
</dbReference>
<feature type="region of interest" description="Disordered" evidence="8">
    <location>
        <begin position="43"/>
        <end position="81"/>
    </location>
</feature>
<evidence type="ECO:0000256" key="2">
    <source>
        <dbReference type="ARBA" id="ARBA00022670"/>
    </source>
</evidence>
<gene>
    <name evidence="10" type="ORF">ACFOGJ_13755</name>
</gene>
<keyword evidence="2" id="KW-0645">Protease</keyword>
<proteinExistence type="predicted"/>
<comment type="cofactor">
    <cofactor evidence="1">
        <name>Zn(2+)</name>
        <dbReference type="ChEBI" id="CHEBI:29105"/>
    </cofactor>
</comment>
<evidence type="ECO:0000256" key="1">
    <source>
        <dbReference type="ARBA" id="ARBA00001947"/>
    </source>
</evidence>
<organism evidence="10 11">
    <name type="scientific">Marinibaculum pumilum</name>
    <dbReference type="NCBI Taxonomy" id="1766165"/>
    <lineage>
        <taxon>Bacteria</taxon>
        <taxon>Pseudomonadati</taxon>
        <taxon>Pseudomonadota</taxon>
        <taxon>Alphaproteobacteria</taxon>
        <taxon>Rhodospirillales</taxon>
        <taxon>Rhodospirillaceae</taxon>
        <taxon>Marinibaculum</taxon>
    </lineage>
</organism>
<accession>A0ABV7L126</accession>
<feature type="domain" description="M23ase beta-sheet core" evidence="9">
    <location>
        <begin position="336"/>
        <end position="429"/>
    </location>
</feature>
<dbReference type="InterPro" id="IPR011055">
    <property type="entry name" value="Dup_hybrid_motif"/>
</dbReference>
<dbReference type="Pfam" id="PF01551">
    <property type="entry name" value="Peptidase_M23"/>
    <property type="match status" value="1"/>
</dbReference>
<dbReference type="Gene3D" id="2.70.70.10">
    <property type="entry name" value="Glucose Permease (Domain IIA)"/>
    <property type="match status" value="1"/>
</dbReference>
<feature type="compositionally biased region" description="Basic and acidic residues" evidence="8">
    <location>
        <begin position="72"/>
        <end position="81"/>
    </location>
</feature>
<comment type="caution">
    <text evidence="10">The sequence shown here is derived from an EMBL/GenBank/DDBJ whole genome shotgun (WGS) entry which is preliminary data.</text>
</comment>
<keyword evidence="11" id="KW-1185">Reference proteome</keyword>
<evidence type="ECO:0000256" key="7">
    <source>
        <dbReference type="SAM" id="Coils"/>
    </source>
</evidence>
<dbReference type="EMBL" id="JBHRTR010000028">
    <property type="protein sequence ID" value="MFC3228305.1"/>
    <property type="molecule type" value="Genomic_DNA"/>
</dbReference>
<evidence type="ECO:0000259" key="9">
    <source>
        <dbReference type="Pfam" id="PF01551"/>
    </source>
</evidence>
<dbReference type="PANTHER" id="PTHR21666:SF288">
    <property type="entry name" value="CELL DIVISION PROTEIN YTFB"/>
    <property type="match status" value="1"/>
</dbReference>
<evidence type="ECO:0000256" key="4">
    <source>
        <dbReference type="ARBA" id="ARBA00022801"/>
    </source>
</evidence>
<keyword evidence="5" id="KW-0862">Zinc</keyword>
<sequence length="442" mass="48102">MPSPERTDPRRARRGPLPAPALAVALAVALALALVPAAVPAQQADPPQPAELSAEREAAQKRLQEMQQSLESRQEKHQDLTEREKALRNRLEELRRKSIATAAALQSQEEEASALELTLAAIREARFHKLQELDRQRAELTRLVNGLTRLSRRPPEAMLFAPGEAYDTWRAAVLLGDVGPLINARAAGLRDDLDELAKIEADLHARRMELNQVVRSMADERARLSSMERELDAARADTRDEAAALSRQVASLTQDAANVRNLLGDLEEAERLARERQFAARAAAQAAQGRPAGVRPAALTPPRLDGLKPGSMTMPVAGRVIGRYQGPIQGSSERRPGLTVSVRDNAQVTAPADARVMFAGPFKGYGRILILAHGENYHTLLAGFGRIDREVGDHVLSGEPVGVMNAGTAGGARPSLYLELRHEGKPIDPERWIAKANRKASG</sequence>
<evidence type="ECO:0000313" key="10">
    <source>
        <dbReference type="EMBL" id="MFC3228305.1"/>
    </source>
</evidence>
<dbReference type="Proteomes" id="UP001595528">
    <property type="component" value="Unassembled WGS sequence"/>
</dbReference>
<dbReference type="PANTHER" id="PTHR21666">
    <property type="entry name" value="PEPTIDASE-RELATED"/>
    <property type="match status" value="1"/>
</dbReference>
<keyword evidence="4 10" id="KW-0378">Hydrolase</keyword>
<evidence type="ECO:0000313" key="11">
    <source>
        <dbReference type="Proteomes" id="UP001595528"/>
    </source>
</evidence>
<evidence type="ECO:0000256" key="3">
    <source>
        <dbReference type="ARBA" id="ARBA00022723"/>
    </source>
</evidence>
<feature type="coiled-coil region" evidence="7">
    <location>
        <begin position="210"/>
        <end position="269"/>
    </location>
</feature>
<dbReference type="GO" id="GO:0016787">
    <property type="term" value="F:hydrolase activity"/>
    <property type="evidence" value="ECO:0007669"/>
    <property type="project" value="UniProtKB-KW"/>
</dbReference>
<keyword evidence="6" id="KW-0482">Metalloprotease</keyword>
<evidence type="ECO:0000256" key="6">
    <source>
        <dbReference type="ARBA" id="ARBA00023049"/>
    </source>
</evidence>
<feature type="region of interest" description="Disordered" evidence="8">
    <location>
        <begin position="287"/>
        <end position="311"/>
    </location>
</feature>
<protein>
    <submittedName>
        <fullName evidence="10">Murein hydrolase activator EnvC family protein</fullName>
    </submittedName>
</protein>
<dbReference type="SUPFAM" id="SSF51261">
    <property type="entry name" value="Duplicated hybrid motif"/>
    <property type="match status" value="1"/>
</dbReference>
<dbReference type="InterPro" id="IPR016047">
    <property type="entry name" value="M23ase_b-sheet_dom"/>
</dbReference>
<dbReference type="CDD" id="cd12797">
    <property type="entry name" value="M23_peptidase"/>
    <property type="match status" value="1"/>
</dbReference>